<evidence type="ECO:0000313" key="2">
    <source>
        <dbReference type="EMBL" id="OJH34106.1"/>
    </source>
</evidence>
<name>A0A1L9AVT5_9BACT</name>
<accession>A0A1L9AVT5</accession>
<dbReference type="AlphaFoldDB" id="A0A1L9AVT5"/>
<evidence type="ECO:0000256" key="1">
    <source>
        <dbReference type="SAM" id="MobiDB-lite"/>
    </source>
</evidence>
<dbReference type="OrthoDB" id="8451383at2"/>
<dbReference type="EMBL" id="MPIN01000022">
    <property type="protein sequence ID" value="OJH34106.1"/>
    <property type="molecule type" value="Genomic_DNA"/>
</dbReference>
<dbReference type="Proteomes" id="UP000182229">
    <property type="component" value="Unassembled WGS sequence"/>
</dbReference>
<reference evidence="2 3" key="2">
    <citation type="submission" date="2016-12" db="EMBL/GenBank/DDBJ databases">
        <title>Draft Genome Sequence of Cystobacter ferrugineus Strain Cbfe23.</title>
        <authorList>
            <person name="Akbar S."/>
            <person name="Dowd S.E."/>
            <person name="Stevens D.C."/>
        </authorList>
    </citation>
    <scope>NUCLEOTIDE SEQUENCE [LARGE SCALE GENOMIC DNA]</scope>
    <source>
        <strain evidence="2 3">Cbfe23</strain>
    </source>
</reference>
<gene>
    <name evidence="2" type="ORF">BON30_44900</name>
</gene>
<evidence type="ECO:0000313" key="3">
    <source>
        <dbReference type="Proteomes" id="UP000182229"/>
    </source>
</evidence>
<comment type="caution">
    <text evidence="2">The sequence shown here is derived from an EMBL/GenBank/DDBJ whole genome shotgun (WGS) entry which is preliminary data.</text>
</comment>
<organism evidence="2 3">
    <name type="scientific">Cystobacter ferrugineus</name>
    <dbReference type="NCBI Taxonomy" id="83449"/>
    <lineage>
        <taxon>Bacteria</taxon>
        <taxon>Pseudomonadati</taxon>
        <taxon>Myxococcota</taxon>
        <taxon>Myxococcia</taxon>
        <taxon>Myxococcales</taxon>
        <taxon>Cystobacterineae</taxon>
        <taxon>Archangiaceae</taxon>
        <taxon>Cystobacter</taxon>
    </lineage>
</organism>
<dbReference type="RefSeq" id="WP_071904786.1">
    <property type="nucleotide sequence ID" value="NZ_MPIN01000022.1"/>
</dbReference>
<reference evidence="3" key="1">
    <citation type="submission" date="2016-11" db="EMBL/GenBank/DDBJ databases">
        <authorList>
            <person name="Shukria A."/>
            <person name="Stevens D.C."/>
        </authorList>
    </citation>
    <scope>NUCLEOTIDE SEQUENCE [LARGE SCALE GENOMIC DNA]</scope>
    <source>
        <strain evidence="3">Cbfe23</strain>
    </source>
</reference>
<feature type="region of interest" description="Disordered" evidence="1">
    <location>
        <begin position="62"/>
        <end position="88"/>
    </location>
</feature>
<sequence>MPNTDFQDGFVADRDVIYGIGQHIKEYYQHATTQVMPNDCFQKINIYNTIFDDIVSIAPSSVRSVPSRGRGRGRGARGGGSGSARPSKTYAYKANSGTVAFNSNFDPNVNIQKVDDVQRINGRSSRQEVAEYETAFRSDAKYGYRTLPTQATRLQSSLKKSRDDIDLSGNPKDSVLSMAAKDFIIRRSCKFGLTYFMTQGKFGQGDTVVHYALDDINIDVLLHKTSIVNNTTGVGKVPICTSELRFLFRNWKTLGASNRVKFYMGHQEVAPPWTLETIRRMPPVTTSTTPDEAAFDYLNEWVQYAEKLARKKTGVDPSLMYDFESSCGMASTFGGYAQETIKLFHQM</sequence>
<protein>
    <submittedName>
        <fullName evidence="2">Uncharacterized protein</fullName>
    </submittedName>
</protein>
<proteinExistence type="predicted"/>
<keyword evidence="3" id="KW-1185">Reference proteome</keyword>